<accession>A0A2J6R0M9</accession>
<evidence type="ECO:0000313" key="2">
    <source>
        <dbReference type="EMBL" id="PMD32065.1"/>
    </source>
</evidence>
<dbReference type="AlphaFoldDB" id="A0A2J6R0M9"/>
<feature type="transmembrane region" description="Helical" evidence="1">
    <location>
        <begin position="157"/>
        <end position="181"/>
    </location>
</feature>
<protein>
    <submittedName>
        <fullName evidence="2">Uncharacterized protein</fullName>
    </submittedName>
</protein>
<dbReference type="OrthoDB" id="2013972at2759"/>
<reference evidence="2 3" key="1">
    <citation type="submission" date="2016-04" db="EMBL/GenBank/DDBJ databases">
        <title>A degradative enzymes factory behind the ericoid mycorrhizal symbiosis.</title>
        <authorList>
            <consortium name="DOE Joint Genome Institute"/>
            <person name="Martino E."/>
            <person name="Morin E."/>
            <person name="Grelet G."/>
            <person name="Kuo A."/>
            <person name="Kohler A."/>
            <person name="Daghino S."/>
            <person name="Barry K."/>
            <person name="Choi C."/>
            <person name="Cichocki N."/>
            <person name="Clum A."/>
            <person name="Copeland A."/>
            <person name="Hainaut M."/>
            <person name="Haridas S."/>
            <person name="Labutti K."/>
            <person name="Lindquist E."/>
            <person name="Lipzen A."/>
            <person name="Khouja H.-R."/>
            <person name="Murat C."/>
            <person name="Ohm R."/>
            <person name="Olson A."/>
            <person name="Spatafora J."/>
            <person name="Veneault-Fourrey C."/>
            <person name="Henrissat B."/>
            <person name="Grigoriev I."/>
            <person name="Martin F."/>
            <person name="Perotto S."/>
        </authorList>
    </citation>
    <scope>NUCLEOTIDE SEQUENCE [LARGE SCALE GENOMIC DNA]</scope>
    <source>
        <strain evidence="2 3">F</strain>
    </source>
</reference>
<name>A0A2J6R0M9_HYAVF</name>
<sequence>MASQAQHPHLPLPDYFSKFASIYISAYPISPDSVIHDTAATSSYPARASYVCNDRGLCWLVKSTPQAIIHISNNPISIRCTKNKEMPVNATPIVPQTQPASDSEHEWSCAQARSASSTRDEYARAWYRKLIFLHFSLILEVIAFVAYVAAMPTRYQWGISAFLGILETSFIGMFVIPALVFSPAAFF</sequence>
<keyword evidence="3" id="KW-1185">Reference proteome</keyword>
<gene>
    <name evidence="2" type="ORF">L207DRAFT_536492</name>
</gene>
<organism evidence="2 3">
    <name type="scientific">Hyaloscypha variabilis (strain UAMH 11265 / GT02V1 / F)</name>
    <name type="common">Meliniomyces variabilis</name>
    <dbReference type="NCBI Taxonomy" id="1149755"/>
    <lineage>
        <taxon>Eukaryota</taxon>
        <taxon>Fungi</taxon>
        <taxon>Dikarya</taxon>
        <taxon>Ascomycota</taxon>
        <taxon>Pezizomycotina</taxon>
        <taxon>Leotiomycetes</taxon>
        <taxon>Helotiales</taxon>
        <taxon>Hyaloscyphaceae</taxon>
        <taxon>Hyaloscypha</taxon>
        <taxon>Hyaloscypha variabilis</taxon>
    </lineage>
</organism>
<proteinExistence type="predicted"/>
<dbReference type="Proteomes" id="UP000235786">
    <property type="component" value="Unassembled WGS sequence"/>
</dbReference>
<keyword evidence="1" id="KW-0472">Membrane</keyword>
<dbReference type="EMBL" id="KZ613960">
    <property type="protein sequence ID" value="PMD32065.1"/>
    <property type="molecule type" value="Genomic_DNA"/>
</dbReference>
<evidence type="ECO:0000313" key="3">
    <source>
        <dbReference type="Proteomes" id="UP000235786"/>
    </source>
</evidence>
<evidence type="ECO:0000256" key="1">
    <source>
        <dbReference type="SAM" id="Phobius"/>
    </source>
</evidence>
<keyword evidence="1" id="KW-0812">Transmembrane</keyword>
<feature type="transmembrane region" description="Helical" evidence="1">
    <location>
        <begin position="130"/>
        <end position="151"/>
    </location>
</feature>
<keyword evidence="1" id="KW-1133">Transmembrane helix</keyword>